<dbReference type="Pfam" id="PF00440">
    <property type="entry name" value="TetR_N"/>
    <property type="match status" value="1"/>
</dbReference>
<evidence type="ECO:0000256" key="4">
    <source>
        <dbReference type="PROSITE-ProRule" id="PRU00335"/>
    </source>
</evidence>
<dbReference type="GO" id="GO:0000976">
    <property type="term" value="F:transcription cis-regulatory region binding"/>
    <property type="evidence" value="ECO:0007669"/>
    <property type="project" value="TreeGrafter"/>
</dbReference>
<keyword evidence="1" id="KW-0805">Transcription regulation</keyword>
<dbReference type="EMBL" id="VFOZ01000001">
    <property type="protein sequence ID" value="TQL98733.1"/>
    <property type="molecule type" value="Genomic_DNA"/>
</dbReference>
<feature type="domain" description="HTH tetR-type" evidence="6">
    <location>
        <begin position="18"/>
        <end position="78"/>
    </location>
</feature>
<evidence type="ECO:0000259" key="6">
    <source>
        <dbReference type="PROSITE" id="PS50977"/>
    </source>
</evidence>
<keyword evidence="3" id="KW-0804">Transcription</keyword>
<dbReference type="OrthoDB" id="956698at2"/>
<protein>
    <submittedName>
        <fullName evidence="7">TetR family transcriptional regulator</fullName>
    </submittedName>
</protein>
<dbReference type="GO" id="GO:0003700">
    <property type="term" value="F:DNA-binding transcription factor activity"/>
    <property type="evidence" value="ECO:0007669"/>
    <property type="project" value="TreeGrafter"/>
</dbReference>
<dbReference type="Proteomes" id="UP000316096">
    <property type="component" value="Unassembled WGS sequence"/>
</dbReference>
<dbReference type="InterPro" id="IPR009057">
    <property type="entry name" value="Homeodomain-like_sf"/>
</dbReference>
<dbReference type="PRINTS" id="PR00455">
    <property type="entry name" value="HTHTETR"/>
</dbReference>
<dbReference type="PANTHER" id="PTHR30055:SF234">
    <property type="entry name" value="HTH-TYPE TRANSCRIPTIONAL REGULATOR BETI"/>
    <property type="match status" value="1"/>
</dbReference>
<dbReference type="Gene3D" id="1.10.357.10">
    <property type="entry name" value="Tetracycline Repressor, domain 2"/>
    <property type="match status" value="1"/>
</dbReference>
<dbReference type="InterPro" id="IPR050109">
    <property type="entry name" value="HTH-type_TetR-like_transc_reg"/>
</dbReference>
<name>A0A543CNS4_9ACTN</name>
<evidence type="ECO:0000256" key="2">
    <source>
        <dbReference type="ARBA" id="ARBA00023125"/>
    </source>
</evidence>
<sequence length="203" mass="22727">MRQLSEDDRPGLRERKKARTRASIQEHAVRLFRAQGYDDTTVEQIAEAAEVSPSTVFRYFPTKEDLVTSDEYDPMLIAAFRAQPSGLGPVPVLRGALREIFAGMSAAELALQRERILLTLSVPALWGANLANLIETLRMLTELVATRQGRPRDDIAVRTFSGAVFGVMVEVMFRWAQEPDMDIPAELDRSLAQLETGLPLRED</sequence>
<keyword evidence="8" id="KW-1185">Reference proteome</keyword>
<feature type="compositionally biased region" description="Basic and acidic residues" evidence="5">
    <location>
        <begin position="1"/>
        <end position="13"/>
    </location>
</feature>
<comment type="caution">
    <text evidence="7">The sequence shown here is derived from an EMBL/GenBank/DDBJ whole genome shotgun (WGS) entry which is preliminary data.</text>
</comment>
<evidence type="ECO:0000256" key="1">
    <source>
        <dbReference type="ARBA" id="ARBA00023015"/>
    </source>
</evidence>
<dbReference type="InterPro" id="IPR041347">
    <property type="entry name" value="MftR_C"/>
</dbReference>
<dbReference type="AlphaFoldDB" id="A0A543CNS4"/>
<evidence type="ECO:0000313" key="8">
    <source>
        <dbReference type="Proteomes" id="UP000316096"/>
    </source>
</evidence>
<dbReference type="RefSeq" id="WP_141957298.1">
    <property type="nucleotide sequence ID" value="NZ_VFOZ01000001.1"/>
</dbReference>
<dbReference type="SUPFAM" id="SSF46689">
    <property type="entry name" value="Homeodomain-like"/>
    <property type="match status" value="1"/>
</dbReference>
<evidence type="ECO:0000256" key="3">
    <source>
        <dbReference type="ARBA" id="ARBA00023163"/>
    </source>
</evidence>
<reference evidence="7 8" key="1">
    <citation type="submission" date="2019-06" db="EMBL/GenBank/DDBJ databases">
        <title>Sequencing the genomes of 1000 actinobacteria strains.</title>
        <authorList>
            <person name="Klenk H.-P."/>
        </authorList>
    </citation>
    <scope>NUCLEOTIDE SEQUENCE [LARGE SCALE GENOMIC DNA]</scope>
    <source>
        <strain evidence="7 8">DSM 102200</strain>
    </source>
</reference>
<gene>
    <name evidence="7" type="ORF">FB559_4364</name>
</gene>
<feature type="DNA-binding region" description="H-T-H motif" evidence="4">
    <location>
        <begin position="41"/>
        <end position="60"/>
    </location>
</feature>
<dbReference type="Pfam" id="PF17754">
    <property type="entry name" value="TetR_C_14"/>
    <property type="match status" value="1"/>
</dbReference>
<evidence type="ECO:0000313" key="7">
    <source>
        <dbReference type="EMBL" id="TQL98733.1"/>
    </source>
</evidence>
<dbReference type="Gene3D" id="1.10.10.60">
    <property type="entry name" value="Homeodomain-like"/>
    <property type="match status" value="1"/>
</dbReference>
<dbReference type="InterPro" id="IPR001647">
    <property type="entry name" value="HTH_TetR"/>
</dbReference>
<proteinExistence type="predicted"/>
<dbReference type="PROSITE" id="PS50977">
    <property type="entry name" value="HTH_TETR_2"/>
    <property type="match status" value="1"/>
</dbReference>
<evidence type="ECO:0000256" key="5">
    <source>
        <dbReference type="SAM" id="MobiDB-lite"/>
    </source>
</evidence>
<keyword evidence="2 4" id="KW-0238">DNA-binding</keyword>
<dbReference type="PANTHER" id="PTHR30055">
    <property type="entry name" value="HTH-TYPE TRANSCRIPTIONAL REGULATOR RUTR"/>
    <property type="match status" value="1"/>
</dbReference>
<accession>A0A543CNS4</accession>
<organism evidence="7 8">
    <name type="scientific">Actinoallomurus bryophytorum</name>
    <dbReference type="NCBI Taxonomy" id="1490222"/>
    <lineage>
        <taxon>Bacteria</taxon>
        <taxon>Bacillati</taxon>
        <taxon>Actinomycetota</taxon>
        <taxon>Actinomycetes</taxon>
        <taxon>Streptosporangiales</taxon>
        <taxon>Thermomonosporaceae</taxon>
        <taxon>Actinoallomurus</taxon>
    </lineage>
</organism>
<feature type="region of interest" description="Disordered" evidence="5">
    <location>
        <begin position="1"/>
        <end position="20"/>
    </location>
</feature>